<dbReference type="VEuPathDB" id="TrichDB:TVAG_197460"/>
<organism evidence="2 3">
    <name type="scientific">Trichomonas vaginalis (strain ATCC PRA-98 / G3)</name>
    <dbReference type="NCBI Taxonomy" id="412133"/>
    <lineage>
        <taxon>Eukaryota</taxon>
        <taxon>Metamonada</taxon>
        <taxon>Parabasalia</taxon>
        <taxon>Trichomonadida</taxon>
        <taxon>Trichomonadidae</taxon>
        <taxon>Trichomonas</taxon>
    </lineage>
</organism>
<dbReference type="AlphaFoldDB" id="A2EPL6"/>
<dbReference type="SMR" id="A2EPL6"/>
<gene>
    <name evidence="2" type="ORF">TVAG_197460</name>
</gene>
<dbReference type="EMBL" id="DS113449">
    <property type="protein sequence ID" value="EAY05445.1"/>
    <property type="molecule type" value="Genomic_DNA"/>
</dbReference>
<accession>A2EPL6</accession>
<dbReference type="KEGG" id="tva:4763311"/>
<evidence type="ECO:0000313" key="2">
    <source>
        <dbReference type="EMBL" id="EAY05445.1"/>
    </source>
</evidence>
<dbReference type="VEuPathDB" id="TrichDB:TVAGG3_0600280"/>
<feature type="compositionally biased region" description="Basic and acidic residues" evidence="1">
    <location>
        <begin position="97"/>
        <end position="114"/>
    </location>
</feature>
<protein>
    <submittedName>
        <fullName evidence="2">Uncharacterized protein</fullName>
    </submittedName>
</protein>
<dbReference type="InParanoid" id="A2EPL6"/>
<reference evidence="2" key="2">
    <citation type="journal article" date="2007" name="Science">
        <title>Draft genome sequence of the sexually transmitted pathogen Trichomonas vaginalis.</title>
        <authorList>
            <person name="Carlton J.M."/>
            <person name="Hirt R.P."/>
            <person name="Silva J.C."/>
            <person name="Delcher A.L."/>
            <person name="Schatz M."/>
            <person name="Zhao Q."/>
            <person name="Wortman J.R."/>
            <person name="Bidwell S.L."/>
            <person name="Alsmark U.C.M."/>
            <person name="Besteiro S."/>
            <person name="Sicheritz-Ponten T."/>
            <person name="Noel C.J."/>
            <person name="Dacks J.B."/>
            <person name="Foster P.G."/>
            <person name="Simillion C."/>
            <person name="Van de Peer Y."/>
            <person name="Miranda-Saavedra D."/>
            <person name="Barton G.J."/>
            <person name="Westrop G.D."/>
            <person name="Mueller S."/>
            <person name="Dessi D."/>
            <person name="Fiori P.L."/>
            <person name="Ren Q."/>
            <person name="Paulsen I."/>
            <person name="Zhang H."/>
            <person name="Bastida-Corcuera F.D."/>
            <person name="Simoes-Barbosa A."/>
            <person name="Brown M.T."/>
            <person name="Hayes R.D."/>
            <person name="Mukherjee M."/>
            <person name="Okumura C.Y."/>
            <person name="Schneider R."/>
            <person name="Smith A.J."/>
            <person name="Vanacova S."/>
            <person name="Villalvazo M."/>
            <person name="Haas B.J."/>
            <person name="Pertea M."/>
            <person name="Feldblyum T.V."/>
            <person name="Utterback T.R."/>
            <person name="Shu C.L."/>
            <person name="Osoegawa K."/>
            <person name="de Jong P.J."/>
            <person name="Hrdy I."/>
            <person name="Horvathova L."/>
            <person name="Zubacova Z."/>
            <person name="Dolezal P."/>
            <person name="Malik S.B."/>
            <person name="Logsdon J.M. Jr."/>
            <person name="Henze K."/>
            <person name="Gupta A."/>
            <person name="Wang C.C."/>
            <person name="Dunne R.L."/>
            <person name="Upcroft J.A."/>
            <person name="Upcroft P."/>
            <person name="White O."/>
            <person name="Salzberg S.L."/>
            <person name="Tang P."/>
            <person name="Chiu C.-H."/>
            <person name="Lee Y.-S."/>
            <person name="Embley T.M."/>
            <person name="Coombs G.H."/>
            <person name="Mottram J.C."/>
            <person name="Tachezy J."/>
            <person name="Fraser-Liggett C.M."/>
            <person name="Johnson P.J."/>
        </authorList>
    </citation>
    <scope>NUCLEOTIDE SEQUENCE [LARGE SCALE GENOMIC DNA]</scope>
    <source>
        <strain evidence="2">G3</strain>
    </source>
</reference>
<evidence type="ECO:0000256" key="1">
    <source>
        <dbReference type="SAM" id="MobiDB-lite"/>
    </source>
</evidence>
<dbReference type="RefSeq" id="XP_001317668.1">
    <property type="nucleotide sequence ID" value="XM_001317633.1"/>
</dbReference>
<feature type="region of interest" description="Disordered" evidence="1">
    <location>
        <begin position="92"/>
        <end position="114"/>
    </location>
</feature>
<name>A2EPL6_TRIV3</name>
<dbReference type="Proteomes" id="UP000001542">
    <property type="component" value="Unassembled WGS sequence"/>
</dbReference>
<evidence type="ECO:0000313" key="3">
    <source>
        <dbReference type="Proteomes" id="UP000001542"/>
    </source>
</evidence>
<keyword evidence="3" id="KW-1185">Reference proteome</keyword>
<sequence>MTGAAKRSGVRTPRSAREIINQVNKQNKRNPNNIIIQTDALHLNIDKSKHYNKKSKVLLSPLQLSPPAQFSSPFRNDVNEKNDFNEVIITNEQVVEPPKEIPEKTQKSNESKKSSIDFHFTQEIIQEFDKYQLNFLSQLSNMQSNLNLEFLKISRRLDKIEGSLTK</sequence>
<reference evidence="2" key="1">
    <citation type="submission" date="2006-10" db="EMBL/GenBank/DDBJ databases">
        <authorList>
            <person name="Amadeo P."/>
            <person name="Zhao Q."/>
            <person name="Wortman J."/>
            <person name="Fraser-Liggett C."/>
            <person name="Carlton J."/>
        </authorList>
    </citation>
    <scope>NUCLEOTIDE SEQUENCE</scope>
    <source>
        <strain evidence="2">G3</strain>
    </source>
</reference>
<proteinExistence type="predicted"/>